<evidence type="ECO:0000313" key="1">
    <source>
        <dbReference type="EMBL" id="KAE8967467.1"/>
    </source>
</evidence>
<dbReference type="EMBL" id="QXFW01004049">
    <property type="protein sequence ID" value="KAE8967467.1"/>
    <property type="molecule type" value="Genomic_DNA"/>
</dbReference>
<sequence>MPSLRFMSLSDTAWGPYSPTFKGSSATFPSELSVEPPRIIMLAQLVADVCPSSASFFGFMGVASALVFASTLPPCWP</sequence>
<dbReference type="AlphaFoldDB" id="A0A6A3HE55"/>
<gene>
    <name evidence="1" type="ORF">PF011_g27553</name>
</gene>
<comment type="caution">
    <text evidence="1">The sequence shown here is derived from an EMBL/GenBank/DDBJ whole genome shotgun (WGS) entry which is preliminary data.</text>
</comment>
<proteinExistence type="predicted"/>
<protein>
    <submittedName>
        <fullName evidence="1">Uncharacterized protein</fullName>
    </submittedName>
</protein>
<evidence type="ECO:0000313" key="2">
    <source>
        <dbReference type="Proteomes" id="UP000460718"/>
    </source>
</evidence>
<reference evidence="1 2" key="1">
    <citation type="submission" date="2018-09" db="EMBL/GenBank/DDBJ databases">
        <title>Genomic investigation of the strawberry pathogen Phytophthora fragariae indicates pathogenicity is determined by transcriptional variation in three key races.</title>
        <authorList>
            <person name="Adams T.M."/>
            <person name="Armitage A.D."/>
            <person name="Sobczyk M.K."/>
            <person name="Bates H.J."/>
            <person name="Dunwell J.M."/>
            <person name="Nellist C.F."/>
            <person name="Harrison R.J."/>
        </authorList>
    </citation>
    <scope>NUCLEOTIDE SEQUENCE [LARGE SCALE GENOMIC DNA]</scope>
    <source>
        <strain evidence="1 2">SCRP245</strain>
    </source>
</reference>
<dbReference type="Proteomes" id="UP000460718">
    <property type="component" value="Unassembled WGS sequence"/>
</dbReference>
<organism evidence="1 2">
    <name type="scientific">Phytophthora fragariae</name>
    <dbReference type="NCBI Taxonomy" id="53985"/>
    <lineage>
        <taxon>Eukaryota</taxon>
        <taxon>Sar</taxon>
        <taxon>Stramenopiles</taxon>
        <taxon>Oomycota</taxon>
        <taxon>Peronosporomycetes</taxon>
        <taxon>Peronosporales</taxon>
        <taxon>Peronosporaceae</taxon>
        <taxon>Phytophthora</taxon>
    </lineage>
</organism>
<name>A0A6A3HE55_9STRA</name>
<accession>A0A6A3HE55</accession>